<evidence type="ECO:0000256" key="1">
    <source>
        <dbReference type="ARBA" id="ARBA00023015"/>
    </source>
</evidence>
<evidence type="ECO:0000256" key="2">
    <source>
        <dbReference type="ARBA" id="ARBA00023125"/>
    </source>
</evidence>
<dbReference type="GO" id="GO:0003700">
    <property type="term" value="F:DNA-binding transcription factor activity"/>
    <property type="evidence" value="ECO:0007669"/>
    <property type="project" value="TreeGrafter"/>
</dbReference>
<keyword evidence="6" id="KW-1185">Reference proteome</keyword>
<dbReference type="PANTHER" id="PTHR30146">
    <property type="entry name" value="LACI-RELATED TRANSCRIPTIONAL REPRESSOR"/>
    <property type="match status" value="1"/>
</dbReference>
<dbReference type="RefSeq" id="WP_103908873.1">
    <property type="nucleotide sequence ID" value="NZ_FNUZ01000001.1"/>
</dbReference>
<dbReference type="EMBL" id="FNUZ01000001">
    <property type="protein sequence ID" value="SEF57952.1"/>
    <property type="molecule type" value="Genomic_DNA"/>
</dbReference>
<keyword evidence="2 5" id="KW-0238">DNA-binding</keyword>
<sequence>MSDSKIRNMEEFAALSGVSRPTVSKYFNDPESVRASIRTKIEAALEHHDYRPNIFAVNQNRKLTKNIGIIVPYLADPFFAEIARRIETLVIAEGFRPILLSSHGDTNLEVSNLEALRQIKPAAVLLAPLGRTSDRQAIMDFCDNVPTVNFDSNIEGAGEAFIGHNNVQATDVMIQYLTRTGEPPVFFEMRTPPNPNAIKRRNAYLAAMERLGHTPQLIQAEGEGWNLEEIGYETAKRAITNKELSTNTVFCSNDRLAIGFLSAAYELGVKVGHAEGCSLRVAGHDNHPFSRYTCPTLTTISHNYDLIATRSVEIVMSMIESEQRLEERPTTLLDGELIMRASA</sequence>
<dbReference type="SUPFAM" id="SSF47413">
    <property type="entry name" value="lambda repressor-like DNA-binding domains"/>
    <property type="match status" value="1"/>
</dbReference>
<dbReference type="CDD" id="cd01392">
    <property type="entry name" value="HTH_LacI"/>
    <property type="match status" value="1"/>
</dbReference>
<dbReference type="InterPro" id="IPR046335">
    <property type="entry name" value="LacI/GalR-like_sensor"/>
</dbReference>
<reference evidence="5 6" key="1">
    <citation type="submission" date="2016-10" db="EMBL/GenBank/DDBJ databases">
        <authorList>
            <person name="de Groot N.N."/>
        </authorList>
    </citation>
    <scope>NUCLEOTIDE SEQUENCE [LARGE SCALE GENOMIC DNA]</scope>
    <source>
        <strain evidence="5 6">DSM 26915</strain>
    </source>
</reference>
<dbReference type="SMART" id="SM00354">
    <property type="entry name" value="HTH_LACI"/>
    <property type="match status" value="1"/>
</dbReference>
<dbReference type="InterPro" id="IPR028082">
    <property type="entry name" value="Peripla_BP_I"/>
</dbReference>
<dbReference type="Gene3D" id="3.40.50.2300">
    <property type="match status" value="2"/>
</dbReference>
<dbReference type="Gene3D" id="1.10.260.40">
    <property type="entry name" value="lambda repressor-like DNA-binding domains"/>
    <property type="match status" value="1"/>
</dbReference>
<dbReference type="Proteomes" id="UP000236752">
    <property type="component" value="Unassembled WGS sequence"/>
</dbReference>
<keyword evidence="3" id="KW-0804">Transcription</keyword>
<dbReference type="PANTHER" id="PTHR30146:SF109">
    <property type="entry name" value="HTH-TYPE TRANSCRIPTIONAL REGULATOR GALS"/>
    <property type="match status" value="1"/>
</dbReference>
<dbReference type="Pfam" id="PF00356">
    <property type="entry name" value="LacI"/>
    <property type="match status" value="1"/>
</dbReference>
<accession>A0A1H5T4W9</accession>
<name>A0A1H5T4W9_9RHOB</name>
<dbReference type="SUPFAM" id="SSF53822">
    <property type="entry name" value="Periplasmic binding protein-like I"/>
    <property type="match status" value="1"/>
</dbReference>
<dbReference type="GO" id="GO:0000976">
    <property type="term" value="F:transcription cis-regulatory region binding"/>
    <property type="evidence" value="ECO:0007669"/>
    <property type="project" value="TreeGrafter"/>
</dbReference>
<evidence type="ECO:0000256" key="3">
    <source>
        <dbReference type="ARBA" id="ARBA00023163"/>
    </source>
</evidence>
<dbReference type="InterPro" id="IPR010982">
    <property type="entry name" value="Lambda_DNA-bd_dom_sf"/>
</dbReference>
<evidence type="ECO:0000313" key="6">
    <source>
        <dbReference type="Proteomes" id="UP000236752"/>
    </source>
</evidence>
<gene>
    <name evidence="5" type="ORF">SAMN04488045_0495</name>
</gene>
<evidence type="ECO:0000313" key="5">
    <source>
        <dbReference type="EMBL" id="SEF57952.1"/>
    </source>
</evidence>
<organism evidence="5 6">
    <name type="scientific">Thalassococcus halodurans</name>
    <dbReference type="NCBI Taxonomy" id="373675"/>
    <lineage>
        <taxon>Bacteria</taxon>
        <taxon>Pseudomonadati</taxon>
        <taxon>Pseudomonadota</taxon>
        <taxon>Alphaproteobacteria</taxon>
        <taxon>Rhodobacterales</taxon>
        <taxon>Roseobacteraceae</taxon>
        <taxon>Thalassococcus</taxon>
    </lineage>
</organism>
<dbReference type="AlphaFoldDB" id="A0A1H5T4W9"/>
<dbReference type="InterPro" id="IPR000843">
    <property type="entry name" value="HTH_LacI"/>
</dbReference>
<evidence type="ECO:0000259" key="4">
    <source>
        <dbReference type="PROSITE" id="PS50932"/>
    </source>
</evidence>
<proteinExistence type="predicted"/>
<dbReference type="CDD" id="cd06267">
    <property type="entry name" value="PBP1_LacI_sugar_binding-like"/>
    <property type="match status" value="1"/>
</dbReference>
<protein>
    <submittedName>
        <fullName evidence="5">DNA-binding transcriptional regulator, LacI/PurR family</fullName>
    </submittedName>
</protein>
<keyword evidence="1" id="KW-0805">Transcription regulation</keyword>
<feature type="domain" description="HTH lacI-type" evidence="4">
    <location>
        <begin position="7"/>
        <end position="61"/>
    </location>
</feature>
<dbReference type="Pfam" id="PF13377">
    <property type="entry name" value="Peripla_BP_3"/>
    <property type="match status" value="1"/>
</dbReference>
<dbReference type="OrthoDB" id="9805705at2"/>
<dbReference type="PROSITE" id="PS50932">
    <property type="entry name" value="HTH_LACI_2"/>
    <property type="match status" value="1"/>
</dbReference>